<feature type="domain" description="Protein kinase" evidence="4">
    <location>
        <begin position="49"/>
        <end position="317"/>
    </location>
</feature>
<dbReference type="InterPro" id="IPR001680">
    <property type="entry name" value="WD40_rpt"/>
</dbReference>
<dbReference type="OrthoDB" id="7326421at2759"/>
<dbReference type="CDD" id="cd00180">
    <property type="entry name" value="PKc"/>
    <property type="match status" value="1"/>
</dbReference>
<dbReference type="SUPFAM" id="SSF56112">
    <property type="entry name" value="Protein kinase-like (PK-like)"/>
    <property type="match status" value="1"/>
</dbReference>
<dbReference type="Proteomes" id="UP000722485">
    <property type="component" value="Unassembled WGS sequence"/>
</dbReference>
<dbReference type="Pfam" id="PF00069">
    <property type="entry name" value="Pkinase"/>
    <property type="match status" value="1"/>
</dbReference>
<reference evidence="5" key="1">
    <citation type="submission" date="2020-03" db="EMBL/GenBank/DDBJ databases">
        <title>Draft Genome Sequence of Cylindrodendrum hubeiense.</title>
        <authorList>
            <person name="Buettner E."/>
            <person name="Kellner H."/>
        </authorList>
    </citation>
    <scope>NUCLEOTIDE SEQUENCE</scope>
    <source>
        <strain evidence="5">IHI 201604</strain>
    </source>
</reference>
<feature type="region of interest" description="Disordered" evidence="3">
    <location>
        <begin position="317"/>
        <end position="337"/>
    </location>
</feature>
<accession>A0A9P5LCC3</accession>
<dbReference type="SMART" id="SM00320">
    <property type="entry name" value="WD40"/>
    <property type="match status" value="5"/>
</dbReference>
<dbReference type="GO" id="GO:0005524">
    <property type="term" value="F:ATP binding"/>
    <property type="evidence" value="ECO:0007669"/>
    <property type="project" value="InterPro"/>
</dbReference>
<dbReference type="InterPro" id="IPR000719">
    <property type="entry name" value="Prot_kinase_dom"/>
</dbReference>
<evidence type="ECO:0000313" key="5">
    <source>
        <dbReference type="EMBL" id="KAF7551769.1"/>
    </source>
</evidence>
<dbReference type="SUPFAM" id="SSF50978">
    <property type="entry name" value="WD40 repeat-like"/>
    <property type="match status" value="1"/>
</dbReference>
<dbReference type="PANTHER" id="PTHR24348:SF68">
    <property type="entry name" value="SERINE_THREONINE-PROTEIN KINASE ATG1C"/>
    <property type="match status" value="1"/>
</dbReference>
<name>A0A9P5LCC3_9HYPO</name>
<dbReference type="GO" id="GO:0010506">
    <property type="term" value="P:regulation of autophagy"/>
    <property type="evidence" value="ECO:0007669"/>
    <property type="project" value="InterPro"/>
</dbReference>
<comment type="subcellular location">
    <subcellularLocation>
        <location evidence="1">Preautophagosomal structure membrane</location>
        <topology evidence="1">Peripheral membrane protein</topology>
    </subcellularLocation>
</comment>
<gene>
    <name evidence="5" type="ORF">G7Z17_g4799</name>
</gene>
<dbReference type="Gene3D" id="2.130.10.10">
    <property type="entry name" value="YVTN repeat-like/Quinoprotein amine dehydrogenase"/>
    <property type="match status" value="2"/>
</dbReference>
<evidence type="ECO:0000256" key="2">
    <source>
        <dbReference type="ARBA" id="ARBA00030237"/>
    </source>
</evidence>
<dbReference type="InterPro" id="IPR011009">
    <property type="entry name" value="Kinase-like_dom_sf"/>
</dbReference>
<proteinExistence type="predicted"/>
<evidence type="ECO:0000259" key="4">
    <source>
        <dbReference type="PROSITE" id="PS50011"/>
    </source>
</evidence>
<keyword evidence="6" id="KW-1185">Reference proteome</keyword>
<dbReference type="PANTHER" id="PTHR24348">
    <property type="entry name" value="SERINE/THREONINE-PROTEIN KINASE UNC-51-RELATED"/>
    <property type="match status" value="1"/>
</dbReference>
<evidence type="ECO:0000313" key="6">
    <source>
        <dbReference type="Proteomes" id="UP000722485"/>
    </source>
</evidence>
<evidence type="ECO:0000256" key="3">
    <source>
        <dbReference type="SAM" id="MobiDB-lite"/>
    </source>
</evidence>
<dbReference type="InterPro" id="IPR045269">
    <property type="entry name" value="Atg1-like"/>
</dbReference>
<comment type="caution">
    <text evidence="5">The sequence shown here is derived from an EMBL/GenBank/DDBJ whole genome shotgun (WGS) entry which is preliminary data.</text>
</comment>
<sequence length="783" mass="87276">MLSVDHFDQLTELVRDSRLHASFRSDGQNRYTVHTHAVSHRTRPKREVWLHKRNLGQGGFGIIQLQAKDTTDHREAEYRVIKSVRVSESDLVLKRSLYIRELEAMAKFSHQKYIDFFVKFYGWYDSPGWIHIAMEYCELGDLHTYLKNPQLCPEGRLPEDQVQDIASQILDALSLMHGENFAHRDLKPAPPGHWWIKLCDLGLSKRTEDRFSTEIRGTTGFMPPELLGYNGDPKTADPCFGDMWCLGELVFQTLTGQATFDNVAEIGKYCSGRTSFPDDVLRECKASEAAIKFITAVMHVNPSERPSAQYARTHGWMETDSASQTSDTPEQDVRGDSEWSLDVPFWSQSNTIPEASAEWTATAIHDPIPFNAAEPTGFGQNVEAPQTTKSPLNQQDVEVDDAVKNLKLLNPCAATASKFLYAQGSTIICCDHDTLAIKRKFSGHADKVQLLVVDNYSERGPGSVVVSYDSGQTAIVWDLMMGNEIVRFTFDEPLSSVALMRNGNVVFGTTEGSIIIFETLTSEYSSIKTPNKVAITALAVLADCQTFALGYQNGSLLVIKLQPQLTILHNLTGRKSSPITTLAWHVTPAKQRCEMLAVQTHDGVVQVWSVAKLYDAQDPASRIRDLRLIDKPVGGPSWMGWSKKGRIIQSSNSQTLSWDIRTKHVTYDIIHTLEHVRGLAVYTRGGFLFTLGPNNTVQKFDLNSPFAMVANVQHPTDEFPPPPLSEAFGNLSVRFATSNNKSELESSTSVMGISESNDGQPLPFAHQAQRNVQSSAGEPHGWI</sequence>
<organism evidence="5 6">
    <name type="scientific">Cylindrodendrum hubeiense</name>
    <dbReference type="NCBI Taxonomy" id="595255"/>
    <lineage>
        <taxon>Eukaryota</taxon>
        <taxon>Fungi</taxon>
        <taxon>Dikarya</taxon>
        <taxon>Ascomycota</taxon>
        <taxon>Pezizomycotina</taxon>
        <taxon>Sordariomycetes</taxon>
        <taxon>Hypocreomycetidae</taxon>
        <taxon>Hypocreales</taxon>
        <taxon>Nectriaceae</taxon>
        <taxon>Cylindrodendrum</taxon>
    </lineage>
</organism>
<dbReference type="InterPro" id="IPR015943">
    <property type="entry name" value="WD40/YVTN_repeat-like_dom_sf"/>
</dbReference>
<dbReference type="AlphaFoldDB" id="A0A9P5LCC3"/>
<dbReference type="GO" id="GO:0034045">
    <property type="term" value="C:phagophore assembly site membrane"/>
    <property type="evidence" value="ECO:0007669"/>
    <property type="project" value="UniProtKB-SubCell"/>
</dbReference>
<dbReference type="PROSITE" id="PS50011">
    <property type="entry name" value="PROTEIN_KINASE_DOM"/>
    <property type="match status" value="1"/>
</dbReference>
<protein>
    <recommendedName>
        <fullName evidence="2">Autophagy-related protein 1</fullName>
    </recommendedName>
</protein>
<evidence type="ECO:0000256" key="1">
    <source>
        <dbReference type="ARBA" id="ARBA00004623"/>
    </source>
</evidence>
<dbReference type="InterPro" id="IPR036322">
    <property type="entry name" value="WD40_repeat_dom_sf"/>
</dbReference>
<dbReference type="EMBL" id="JAANBB010000072">
    <property type="protein sequence ID" value="KAF7551769.1"/>
    <property type="molecule type" value="Genomic_DNA"/>
</dbReference>
<dbReference type="GO" id="GO:0004674">
    <property type="term" value="F:protein serine/threonine kinase activity"/>
    <property type="evidence" value="ECO:0007669"/>
    <property type="project" value="InterPro"/>
</dbReference>
<dbReference type="Gene3D" id="1.10.510.10">
    <property type="entry name" value="Transferase(Phosphotransferase) domain 1"/>
    <property type="match status" value="1"/>
</dbReference>